<gene>
    <name evidence="4" type="ORF">BJX68DRAFT_155542</name>
</gene>
<sequence>MASFRIPRIALCGLLWLIQLTSAKRCLMYLTGQHNVVPDAPLVQDVTHVALAFMRSDLFNRQNVTEWPLFTTVEDVRAKFSPRTNIMVAIGGWGDTDGFSVAAASEESRGLFARNVRDMLKDTGADGVDIDWEYPGGNGEDYKQIPNSAKEWEIEAYPKLLSTIRSAIGPSKLLSAAVPGLPRDMLAFTSGTLPAISESLDFFNVMTYDLMNRRDNVTKHHTGIQGSLTAVDAYIANGVEADKVNLGFAFYVKWVRTDPNSAGKCAAHPVGCKTVLMEDPSTGGDLGHAGGFSWHDAVPENLDPSFQRALDRGVYDEQGGGYYFWDADENLFWSFDTADAIQRKVPIVVAGKGLGGVFAWGLGEDAPAFEHLRALTAVYHDYEDTLESKWNRNRVATARGVQKQEL</sequence>
<dbReference type="Proteomes" id="UP001610444">
    <property type="component" value="Unassembled WGS sequence"/>
</dbReference>
<reference evidence="4 5" key="1">
    <citation type="submission" date="2024-07" db="EMBL/GenBank/DDBJ databases">
        <title>Section-level genome sequencing and comparative genomics of Aspergillus sections Usti and Cavernicolus.</title>
        <authorList>
            <consortium name="Lawrence Berkeley National Laboratory"/>
            <person name="Nybo J.L."/>
            <person name="Vesth T.C."/>
            <person name="Theobald S."/>
            <person name="Frisvad J.C."/>
            <person name="Larsen T.O."/>
            <person name="Kjaerboelling I."/>
            <person name="Rothschild-Mancinelli K."/>
            <person name="Lyhne E.K."/>
            <person name="Kogle M.E."/>
            <person name="Barry K."/>
            <person name="Clum A."/>
            <person name="Na H."/>
            <person name="Ledsgaard L."/>
            <person name="Lin J."/>
            <person name="Lipzen A."/>
            <person name="Kuo A."/>
            <person name="Riley R."/>
            <person name="Mondo S."/>
            <person name="LaButti K."/>
            <person name="Haridas S."/>
            <person name="Pangalinan J."/>
            <person name="Salamov A.A."/>
            <person name="Simmons B.A."/>
            <person name="Magnuson J.K."/>
            <person name="Chen J."/>
            <person name="Drula E."/>
            <person name="Henrissat B."/>
            <person name="Wiebenga A."/>
            <person name="Lubbers R.J."/>
            <person name="Gomes A.C."/>
            <person name="Macurrencykelacurrency M.R."/>
            <person name="Stajich J."/>
            <person name="Grigoriev I.V."/>
            <person name="Mortensen U.H."/>
            <person name="De vries R.P."/>
            <person name="Baker S.E."/>
            <person name="Andersen M.R."/>
        </authorList>
    </citation>
    <scope>NUCLEOTIDE SEQUENCE [LARGE SCALE GENOMIC DNA]</scope>
    <source>
        <strain evidence="4 5">CBS 756.74</strain>
    </source>
</reference>
<dbReference type="Pfam" id="PF00704">
    <property type="entry name" value="Glyco_hydro_18"/>
    <property type="match status" value="1"/>
</dbReference>
<comment type="caution">
    <text evidence="4">The sequence shown here is derived from an EMBL/GenBank/DDBJ whole genome shotgun (WGS) entry which is preliminary data.</text>
</comment>
<dbReference type="EMBL" id="JBFXLR010000046">
    <property type="protein sequence ID" value="KAL2843449.1"/>
    <property type="molecule type" value="Genomic_DNA"/>
</dbReference>
<evidence type="ECO:0000256" key="2">
    <source>
        <dbReference type="SAM" id="SignalP"/>
    </source>
</evidence>
<dbReference type="InterPro" id="IPR001223">
    <property type="entry name" value="Glyco_hydro18_cat"/>
</dbReference>
<dbReference type="GO" id="GO:0016787">
    <property type="term" value="F:hydrolase activity"/>
    <property type="evidence" value="ECO:0007669"/>
    <property type="project" value="UniProtKB-KW"/>
</dbReference>
<keyword evidence="4" id="KW-0378">Hydrolase</keyword>
<evidence type="ECO:0000313" key="5">
    <source>
        <dbReference type="Proteomes" id="UP001610444"/>
    </source>
</evidence>
<evidence type="ECO:0000256" key="1">
    <source>
        <dbReference type="ARBA" id="ARBA00012729"/>
    </source>
</evidence>
<dbReference type="PANTHER" id="PTHR11177:SF378">
    <property type="entry name" value="CHITINASE"/>
    <property type="match status" value="1"/>
</dbReference>
<keyword evidence="5" id="KW-1185">Reference proteome</keyword>
<dbReference type="InterPro" id="IPR050314">
    <property type="entry name" value="Glycosyl_Hydrlase_18"/>
</dbReference>
<dbReference type="SMART" id="SM00636">
    <property type="entry name" value="Glyco_18"/>
    <property type="match status" value="1"/>
</dbReference>
<protein>
    <recommendedName>
        <fullName evidence="1">chitinase</fullName>
        <ecNumber evidence="1">3.2.1.14</ecNumber>
    </recommendedName>
</protein>
<dbReference type="GeneID" id="98151914"/>
<organism evidence="4 5">
    <name type="scientific">Aspergillus pseudodeflectus</name>
    <dbReference type="NCBI Taxonomy" id="176178"/>
    <lineage>
        <taxon>Eukaryota</taxon>
        <taxon>Fungi</taxon>
        <taxon>Dikarya</taxon>
        <taxon>Ascomycota</taxon>
        <taxon>Pezizomycotina</taxon>
        <taxon>Eurotiomycetes</taxon>
        <taxon>Eurotiomycetidae</taxon>
        <taxon>Eurotiales</taxon>
        <taxon>Aspergillaceae</taxon>
        <taxon>Aspergillus</taxon>
        <taxon>Aspergillus subgen. Nidulantes</taxon>
    </lineage>
</organism>
<dbReference type="InterPro" id="IPR017853">
    <property type="entry name" value="GH"/>
</dbReference>
<proteinExistence type="predicted"/>
<evidence type="ECO:0000259" key="3">
    <source>
        <dbReference type="PROSITE" id="PS51910"/>
    </source>
</evidence>
<dbReference type="PROSITE" id="PS51910">
    <property type="entry name" value="GH18_2"/>
    <property type="match status" value="1"/>
</dbReference>
<dbReference type="PANTHER" id="PTHR11177">
    <property type="entry name" value="CHITINASE"/>
    <property type="match status" value="1"/>
</dbReference>
<dbReference type="SUPFAM" id="SSF51445">
    <property type="entry name" value="(Trans)glycosidases"/>
    <property type="match status" value="1"/>
</dbReference>
<dbReference type="EC" id="3.2.1.14" evidence="1"/>
<feature type="chain" id="PRO_5046934272" description="chitinase" evidence="2">
    <location>
        <begin position="24"/>
        <end position="406"/>
    </location>
</feature>
<dbReference type="RefSeq" id="XP_070895627.1">
    <property type="nucleotide sequence ID" value="XM_071036750.1"/>
</dbReference>
<accession>A0ABR4JV30</accession>
<feature type="domain" description="GH18" evidence="3">
    <location>
        <begin position="24"/>
        <end position="382"/>
    </location>
</feature>
<name>A0ABR4JV30_9EURO</name>
<dbReference type="InterPro" id="IPR011583">
    <property type="entry name" value="Chitinase_II/V-like_cat"/>
</dbReference>
<keyword evidence="2" id="KW-0732">Signal</keyword>
<dbReference type="Gene3D" id="3.20.20.80">
    <property type="entry name" value="Glycosidases"/>
    <property type="match status" value="1"/>
</dbReference>
<feature type="signal peptide" evidence="2">
    <location>
        <begin position="1"/>
        <end position="23"/>
    </location>
</feature>
<evidence type="ECO:0000313" key="4">
    <source>
        <dbReference type="EMBL" id="KAL2843449.1"/>
    </source>
</evidence>